<keyword evidence="2" id="KW-1185">Reference proteome</keyword>
<reference evidence="1" key="1">
    <citation type="journal article" date="2014" name="Int. J. Syst. Evol. Microbiol.">
        <title>Complete genome sequence of Corynebacterium casei LMG S-19264T (=DSM 44701T), isolated from a smear-ripened cheese.</title>
        <authorList>
            <consortium name="US DOE Joint Genome Institute (JGI-PGF)"/>
            <person name="Walter F."/>
            <person name="Albersmeier A."/>
            <person name="Kalinowski J."/>
            <person name="Ruckert C."/>
        </authorList>
    </citation>
    <scope>NUCLEOTIDE SEQUENCE</scope>
    <source>
        <strain evidence="1">KCTC 23310</strain>
    </source>
</reference>
<evidence type="ECO:0000313" key="1">
    <source>
        <dbReference type="EMBL" id="GHC54533.1"/>
    </source>
</evidence>
<evidence type="ECO:0000313" key="2">
    <source>
        <dbReference type="Proteomes" id="UP000638981"/>
    </source>
</evidence>
<dbReference type="Pfam" id="PF12096">
    <property type="entry name" value="DUF3572"/>
    <property type="match status" value="1"/>
</dbReference>
<dbReference type="AlphaFoldDB" id="A0A918TQ19"/>
<dbReference type="EMBL" id="BMYJ01000004">
    <property type="protein sequence ID" value="GHC54533.1"/>
    <property type="molecule type" value="Genomic_DNA"/>
</dbReference>
<reference evidence="1" key="2">
    <citation type="submission" date="2020-09" db="EMBL/GenBank/DDBJ databases">
        <authorList>
            <person name="Sun Q."/>
            <person name="Kim S."/>
        </authorList>
    </citation>
    <scope>NUCLEOTIDE SEQUENCE</scope>
    <source>
        <strain evidence="1">KCTC 23310</strain>
    </source>
</reference>
<dbReference type="InterPro" id="IPR021955">
    <property type="entry name" value="DUF3572"/>
</dbReference>
<dbReference type="RefSeq" id="WP_189411184.1">
    <property type="nucleotide sequence ID" value="NZ_BMYJ01000004.1"/>
</dbReference>
<name>A0A918TQ19_9RHOB</name>
<proteinExistence type="predicted"/>
<accession>A0A918TQ19</accession>
<organism evidence="1 2">
    <name type="scientific">Neogemmobacter tilapiae</name>
    <dbReference type="NCBI Taxonomy" id="875041"/>
    <lineage>
        <taxon>Bacteria</taxon>
        <taxon>Pseudomonadati</taxon>
        <taxon>Pseudomonadota</taxon>
        <taxon>Alphaproteobacteria</taxon>
        <taxon>Rhodobacterales</taxon>
        <taxon>Paracoccaceae</taxon>
        <taxon>Neogemmobacter</taxon>
    </lineage>
</organism>
<sequence length="93" mass="10211">MIKREVAETVAVQALTWMVSETEVLQIFLNETGASAQDLKEGIKEPEFLASVLDFLMLDDDVVIACCSALNLPNDSLLRARISLPGGFVPDWT</sequence>
<evidence type="ECO:0008006" key="3">
    <source>
        <dbReference type="Google" id="ProtNLM"/>
    </source>
</evidence>
<comment type="caution">
    <text evidence="1">The sequence shown here is derived from an EMBL/GenBank/DDBJ whole genome shotgun (WGS) entry which is preliminary data.</text>
</comment>
<gene>
    <name evidence="1" type="ORF">GCM10007315_16820</name>
</gene>
<dbReference type="Proteomes" id="UP000638981">
    <property type="component" value="Unassembled WGS sequence"/>
</dbReference>
<protein>
    <recommendedName>
        <fullName evidence="3">DUF3572 family protein</fullName>
    </recommendedName>
</protein>